<dbReference type="GO" id="GO:0002161">
    <property type="term" value="F:aminoacyl-tRNA deacylase activity"/>
    <property type="evidence" value="ECO:0007669"/>
    <property type="project" value="InterPro"/>
</dbReference>
<dbReference type="InterPro" id="IPR001412">
    <property type="entry name" value="aa-tRNA-synth_I_CS"/>
</dbReference>
<evidence type="ECO:0000256" key="6">
    <source>
        <dbReference type="ARBA" id="ARBA00022917"/>
    </source>
</evidence>
<feature type="binding site" evidence="10">
    <location>
        <position position="876"/>
    </location>
    <ligand>
        <name>Zn(2+)</name>
        <dbReference type="ChEBI" id="CHEBI:29105"/>
    </ligand>
</feature>
<keyword evidence="3 10" id="KW-0436">Ligase</keyword>
<feature type="binding site" evidence="10">
    <location>
        <position position="593"/>
    </location>
    <ligand>
        <name>ATP</name>
        <dbReference type="ChEBI" id="CHEBI:30616"/>
    </ligand>
</feature>
<proteinExistence type="inferred from homology"/>
<dbReference type="Pfam" id="PF08264">
    <property type="entry name" value="Anticodon_1"/>
    <property type="match status" value="1"/>
</dbReference>
<dbReference type="CDD" id="cd00818">
    <property type="entry name" value="IleRS_core"/>
    <property type="match status" value="1"/>
</dbReference>
<feature type="binding site" evidence="10">
    <location>
        <position position="549"/>
    </location>
    <ligand>
        <name>L-isoleucyl-5'-AMP</name>
        <dbReference type="ChEBI" id="CHEBI:178002"/>
    </ligand>
</feature>
<feature type="short sequence motif" description="'KMSKS' region" evidence="10">
    <location>
        <begin position="590"/>
        <end position="594"/>
    </location>
</feature>
<dbReference type="InterPro" id="IPR023585">
    <property type="entry name" value="Ile-tRNA-ligase_type1"/>
</dbReference>
<evidence type="ECO:0000259" key="11">
    <source>
        <dbReference type="Pfam" id="PF00133"/>
    </source>
</evidence>
<dbReference type="SUPFAM" id="SSF52374">
    <property type="entry name" value="Nucleotidylyl transferase"/>
    <property type="match status" value="1"/>
</dbReference>
<dbReference type="InterPro" id="IPR014729">
    <property type="entry name" value="Rossmann-like_a/b/a_fold"/>
</dbReference>
<dbReference type="PANTHER" id="PTHR42765:SF1">
    <property type="entry name" value="ISOLEUCINE--TRNA LIGASE, MITOCHONDRIAL"/>
    <property type="match status" value="1"/>
</dbReference>
<dbReference type="PRINTS" id="PR00984">
    <property type="entry name" value="TRNASYNTHILE"/>
</dbReference>
<evidence type="ECO:0000256" key="10">
    <source>
        <dbReference type="HAMAP-Rule" id="MF_02002"/>
    </source>
</evidence>
<reference evidence="13" key="1">
    <citation type="submission" date="2023-05" db="EMBL/GenBank/DDBJ databases">
        <title>Mariniplasma microaerophilum sp. nov., a novel anaerobic mollicute isolated from terrestrial mud volcano, Taman Peninsula, Russia.</title>
        <authorList>
            <person name="Khomyakova M.A."/>
            <person name="Merkel A.Y."/>
            <person name="Slobodkin A.I."/>
        </authorList>
    </citation>
    <scope>NUCLEOTIDE SEQUENCE</scope>
    <source>
        <strain evidence="13">M4Ah</strain>
    </source>
</reference>
<dbReference type="Gene3D" id="1.10.730.20">
    <property type="match status" value="1"/>
</dbReference>
<comment type="subunit">
    <text evidence="10">Monomer.</text>
</comment>
<dbReference type="NCBIfam" id="TIGR00392">
    <property type="entry name" value="ileS"/>
    <property type="match status" value="1"/>
</dbReference>
<dbReference type="GO" id="GO:0008270">
    <property type="term" value="F:zinc ion binding"/>
    <property type="evidence" value="ECO:0007669"/>
    <property type="project" value="UniProtKB-UniRule"/>
</dbReference>
<dbReference type="Gene3D" id="3.40.50.620">
    <property type="entry name" value="HUPs"/>
    <property type="match status" value="2"/>
</dbReference>
<keyword evidence="10" id="KW-0862">Zinc</keyword>
<dbReference type="GO" id="GO:0006428">
    <property type="term" value="P:isoleucyl-tRNA aminoacylation"/>
    <property type="evidence" value="ECO:0007669"/>
    <property type="project" value="UniProtKB-UniRule"/>
</dbReference>
<evidence type="ECO:0000256" key="5">
    <source>
        <dbReference type="ARBA" id="ARBA00022840"/>
    </source>
</evidence>
<dbReference type="HAMAP" id="MF_02002">
    <property type="entry name" value="Ile_tRNA_synth_type1"/>
    <property type="match status" value="1"/>
</dbReference>
<protein>
    <recommendedName>
        <fullName evidence="10">Isoleucine--tRNA ligase</fullName>
        <ecNumber evidence="10">6.1.1.5</ecNumber>
    </recommendedName>
    <alternativeName>
        <fullName evidence="10">Isoleucyl-tRNA synthetase</fullName>
        <shortName evidence="10">IleRS</shortName>
    </alternativeName>
</protein>
<comment type="domain">
    <text evidence="10">IleRS has two distinct active sites: one for aminoacylation and one for editing. The misactivated valine is translocated from the active site to the editing site, which sterically excludes the correctly activated isoleucine. The single editing site contains two valyl binding pockets, one specific for each substrate (Val-AMP or Val-tRNA(Ile)).</text>
</comment>
<evidence type="ECO:0000256" key="4">
    <source>
        <dbReference type="ARBA" id="ARBA00022741"/>
    </source>
</evidence>
<dbReference type="EC" id="6.1.1.5" evidence="10"/>
<gene>
    <name evidence="10 13" type="primary">ileS</name>
    <name evidence="13" type="ORF">QJ521_00705</name>
</gene>
<feature type="short sequence motif" description="'HIGH' region" evidence="10">
    <location>
        <begin position="57"/>
        <end position="67"/>
    </location>
</feature>
<dbReference type="GO" id="GO:0005829">
    <property type="term" value="C:cytosol"/>
    <property type="evidence" value="ECO:0007669"/>
    <property type="project" value="TreeGrafter"/>
</dbReference>
<feature type="binding site" evidence="10">
    <location>
        <position position="873"/>
    </location>
    <ligand>
        <name>Zn(2+)</name>
        <dbReference type="ChEBI" id="CHEBI:29105"/>
    </ligand>
</feature>
<dbReference type="CDD" id="cd07960">
    <property type="entry name" value="Anticodon_Ia_Ile_BEm"/>
    <property type="match status" value="1"/>
</dbReference>
<dbReference type="InterPro" id="IPR002301">
    <property type="entry name" value="Ile-tRNA-ligase"/>
</dbReference>
<evidence type="ECO:0000259" key="12">
    <source>
        <dbReference type="Pfam" id="PF08264"/>
    </source>
</evidence>
<keyword evidence="4 10" id="KW-0547">Nucleotide-binding</keyword>
<evidence type="ECO:0000256" key="3">
    <source>
        <dbReference type="ARBA" id="ARBA00022598"/>
    </source>
</evidence>
<keyword evidence="2 10" id="KW-0963">Cytoplasm</keyword>
<dbReference type="Gene3D" id="3.90.740.10">
    <property type="entry name" value="Valyl/Leucyl/Isoleucyl-tRNA synthetase, editing domain"/>
    <property type="match status" value="1"/>
</dbReference>
<dbReference type="GO" id="GO:0000049">
    <property type="term" value="F:tRNA binding"/>
    <property type="evidence" value="ECO:0007669"/>
    <property type="project" value="InterPro"/>
</dbReference>
<evidence type="ECO:0000313" key="13">
    <source>
        <dbReference type="EMBL" id="MDI6452069.1"/>
    </source>
</evidence>
<dbReference type="EMBL" id="JASCXW010000001">
    <property type="protein sequence ID" value="MDI6452069.1"/>
    <property type="molecule type" value="Genomic_DNA"/>
</dbReference>
<evidence type="ECO:0000256" key="8">
    <source>
        <dbReference type="ARBA" id="ARBA00025217"/>
    </source>
</evidence>
<keyword evidence="5 10" id="KW-0067">ATP-binding</keyword>
<dbReference type="InterPro" id="IPR033708">
    <property type="entry name" value="Anticodon_Ile_BEm"/>
</dbReference>
<comment type="cofactor">
    <cofactor evidence="10">
        <name>Zn(2+)</name>
        <dbReference type="ChEBI" id="CHEBI:29105"/>
    </cofactor>
    <text evidence="10">Binds 1 zinc ion per subunit.</text>
</comment>
<feature type="domain" description="Methionyl/Valyl/Leucyl/Isoleucyl-tRNA synthetase anticodon-binding" evidence="12">
    <location>
        <begin position="675"/>
        <end position="823"/>
    </location>
</feature>
<dbReference type="GO" id="GO:0004822">
    <property type="term" value="F:isoleucine-tRNA ligase activity"/>
    <property type="evidence" value="ECO:0007669"/>
    <property type="project" value="UniProtKB-UniRule"/>
</dbReference>
<comment type="caution">
    <text evidence="13">The sequence shown here is derived from an EMBL/GenBank/DDBJ whole genome shotgun (WGS) entry which is preliminary data.</text>
</comment>
<dbReference type="Pfam" id="PF00133">
    <property type="entry name" value="tRNA-synt_1"/>
    <property type="match status" value="1"/>
</dbReference>
<comment type="similarity">
    <text evidence="1 10">Belongs to the class-I aminoacyl-tRNA synthetase family. IleS type 1 subfamily.</text>
</comment>
<evidence type="ECO:0000313" key="14">
    <source>
        <dbReference type="Proteomes" id="UP001431532"/>
    </source>
</evidence>
<evidence type="ECO:0000256" key="1">
    <source>
        <dbReference type="ARBA" id="ARBA00006887"/>
    </source>
</evidence>
<keyword evidence="6 10" id="KW-0648">Protein biosynthesis</keyword>
<evidence type="ECO:0000256" key="7">
    <source>
        <dbReference type="ARBA" id="ARBA00023146"/>
    </source>
</evidence>
<feature type="binding site" evidence="10">
    <location>
        <position position="889"/>
    </location>
    <ligand>
        <name>Zn(2+)</name>
        <dbReference type="ChEBI" id="CHEBI:29105"/>
    </ligand>
</feature>
<dbReference type="FunFam" id="3.40.50.620:FF:000152">
    <property type="entry name" value="Isoleucine--tRNA ligase"/>
    <property type="match status" value="1"/>
</dbReference>
<dbReference type="GO" id="GO:0005524">
    <property type="term" value="F:ATP binding"/>
    <property type="evidence" value="ECO:0007669"/>
    <property type="project" value="UniProtKB-UniRule"/>
</dbReference>
<organism evidence="13 14">
    <name type="scientific">Peloplasma aerotolerans</name>
    <dbReference type="NCBI Taxonomy" id="3044389"/>
    <lineage>
        <taxon>Bacteria</taxon>
        <taxon>Bacillati</taxon>
        <taxon>Mycoplasmatota</taxon>
        <taxon>Mollicutes</taxon>
        <taxon>Acholeplasmatales</taxon>
        <taxon>Acholeplasmataceae</taxon>
        <taxon>Peloplasma</taxon>
    </lineage>
</organism>
<dbReference type="AlphaFoldDB" id="A0AAW6U676"/>
<keyword evidence="14" id="KW-1185">Reference proteome</keyword>
<dbReference type="Proteomes" id="UP001431532">
    <property type="component" value="Unassembled WGS sequence"/>
</dbReference>
<dbReference type="SUPFAM" id="SSF47323">
    <property type="entry name" value="Anticodon-binding domain of a subclass of class I aminoacyl-tRNA synthetases"/>
    <property type="match status" value="1"/>
</dbReference>
<dbReference type="FunFam" id="1.10.10.830:FF:000001">
    <property type="entry name" value="Isoleucine--tRNA ligase"/>
    <property type="match status" value="1"/>
</dbReference>
<evidence type="ECO:0000256" key="2">
    <source>
        <dbReference type="ARBA" id="ARBA00022490"/>
    </source>
</evidence>
<comment type="subcellular location">
    <subcellularLocation>
        <location evidence="10">Cytoplasm</location>
    </subcellularLocation>
</comment>
<feature type="binding site" evidence="10">
    <location>
        <position position="892"/>
    </location>
    <ligand>
        <name>Zn(2+)</name>
        <dbReference type="ChEBI" id="CHEBI:29105"/>
    </ligand>
</feature>
<comment type="function">
    <text evidence="8 10">Catalyzes the attachment of isoleucine to tRNA(Ile). As IleRS can inadvertently accommodate and process structurally similar amino acids such as valine, to avoid such errors it has two additional distinct tRNA(Ile)-dependent editing activities. One activity is designated as 'pretransfer' editing and involves the hydrolysis of activated Val-AMP. The other activity is designated 'posttransfer' editing and involves deacylation of mischarged Val-tRNA(Ile).</text>
</comment>
<dbReference type="SUPFAM" id="SSF50677">
    <property type="entry name" value="ValRS/IleRS/LeuRS editing domain"/>
    <property type="match status" value="1"/>
</dbReference>
<dbReference type="RefSeq" id="WP_282838466.1">
    <property type="nucleotide sequence ID" value="NZ_JASCXW010000001.1"/>
</dbReference>
<dbReference type="InterPro" id="IPR050081">
    <property type="entry name" value="Ile-tRNA_ligase"/>
</dbReference>
<name>A0AAW6U676_9MOLU</name>
<dbReference type="InterPro" id="IPR009080">
    <property type="entry name" value="tRNAsynth_Ia_anticodon-bd"/>
</dbReference>
<feature type="domain" description="Aminoacyl-tRNA synthetase class Ia" evidence="11">
    <location>
        <begin position="27"/>
        <end position="629"/>
    </location>
</feature>
<dbReference type="PANTHER" id="PTHR42765">
    <property type="entry name" value="SOLEUCYL-TRNA SYNTHETASE"/>
    <property type="match status" value="1"/>
</dbReference>
<sequence length="899" mass="103296">MDYKDTLLMPKTDFQMRGNLGVREVEFQQRWNDIDLYKKVLEKNKASIPFILHDGPPYANGDIHIGHALNKILKDFVLRYQTMKGRYVPYVPGWDTHGLPIETALTKKGVKRKEISLVEYRKLCREYALDQVEKQKGQFARLGILGEWENPYITLTNDYEANQIKIFAKMVDRGLIYKGLKPVYWSPSSESALAEAEIEYQDKQSISVYVAFPSIDAKDTLKDASFLIWTTTPWTLPANLAISVHPRFNYSVVEVKGNRYVVAETLVETLASTLNWDEYKVVDTIKGKDLEFMKYKHPLYGRISPIIVGEHVTDSDGTGLVHTAPGHGEDDYRIGKVYDLDVFCPVDDKGFMTEDAGPFAGQYYEVANEAIVVALEEKGVLLKQNKFTHSYPHDWRTRKPVIFRATPQWFASIDQLKQDLLNEVKKADWLPLWGELRISNMITGREDWCISRQRAWGVPIPVFYAENDEPIMTQEVLEHISNLFREFGSDIWYEKEAKDLLPKGFTHPGSPNNIFRKETDIMDVWFDSGTSHSVLHARNLPYPADLYLEGSDQYRGWFNSSLITGVAAYGQAPYKKVVSHGFVLDGQGKKMSKSLGNAVDPLVVMKQQGADLLRLWVATVDYQSDVRISKEMMNQISEGYRKIRNTLRFMLGNLDGFDPMTQYINYDFRSKLNKVMTLKYNTLVKQVLLAYEKYEFDKVYRLVVPFMTNDLSAFYLDYTKDILYIEKEHDAERKGVQSTLYDITLGVLKLLTPILPHTASEAYLLLPYKAKEDIYLENLPEISTKKEDDLMKAFKVFDHMRENVLKKLEQARELKVIGKSLAAQLDMVVTQEQRDAIDFLDMKIHQVLIVSKVNLSVGSKFEVLVSPAIGETCDRCWNIVDHVHENGLCDRCQQVIGSK</sequence>
<keyword evidence="10" id="KW-0479">Metal-binding</keyword>
<dbReference type="InterPro" id="IPR002300">
    <property type="entry name" value="aa-tRNA-synth_Ia"/>
</dbReference>
<dbReference type="InterPro" id="IPR013155">
    <property type="entry name" value="M/V/L/I-tRNA-synth_anticd-bd"/>
</dbReference>
<dbReference type="PROSITE" id="PS00178">
    <property type="entry name" value="AA_TRNA_LIGASE_I"/>
    <property type="match status" value="1"/>
</dbReference>
<evidence type="ECO:0000256" key="9">
    <source>
        <dbReference type="ARBA" id="ARBA00048359"/>
    </source>
</evidence>
<dbReference type="Gene3D" id="1.10.10.830">
    <property type="entry name" value="Ile-tRNA synthetase CP2 domain-like"/>
    <property type="match status" value="1"/>
</dbReference>
<comment type="catalytic activity">
    <reaction evidence="9 10">
        <text>tRNA(Ile) + L-isoleucine + ATP = L-isoleucyl-tRNA(Ile) + AMP + diphosphate</text>
        <dbReference type="Rhea" id="RHEA:11060"/>
        <dbReference type="Rhea" id="RHEA-COMP:9666"/>
        <dbReference type="Rhea" id="RHEA-COMP:9695"/>
        <dbReference type="ChEBI" id="CHEBI:30616"/>
        <dbReference type="ChEBI" id="CHEBI:33019"/>
        <dbReference type="ChEBI" id="CHEBI:58045"/>
        <dbReference type="ChEBI" id="CHEBI:78442"/>
        <dbReference type="ChEBI" id="CHEBI:78528"/>
        <dbReference type="ChEBI" id="CHEBI:456215"/>
        <dbReference type="EC" id="6.1.1.5"/>
    </reaction>
</comment>
<accession>A0AAW6U676</accession>
<keyword evidence="7 10" id="KW-0030">Aminoacyl-tRNA synthetase</keyword>
<dbReference type="InterPro" id="IPR009008">
    <property type="entry name" value="Val/Leu/Ile-tRNA-synth_edit"/>
</dbReference>